<dbReference type="PATRIC" id="fig|1423767.3.peg.17"/>
<comment type="caution">
    <text evidence="2">The sequence shown here is derived from an EMBL/GenBank/DDBJ whole genome shotgun (WGS) entry which is preliminary data.</text>
</comment>
<dbReference type="GO" id="GO:0006950">
    <property type="term" value="P:response to stress"/>
    <property type="evidence" value="ECO:0007669"/>
    <property type="project" value="TreeGrafter"/>
</dbReference>
<dbReference type="OrthoDB" id="2328690at2"/>
<dbReference type="PANTHER" id="PTHR33164:SF43">
    <property type="entry name" value="HTH-TYPE TRANSCRIPTIONAL REPRESSOR YETL"/>
    <property type="match status" value="1"/>
</dbReference>
<dbReference type="Gene3D" id="1.10.10.10">
    <property type="entry name" value="Winged helix-like DNA-binding domain superfamily/Winged helix DNA-binding domain"/>
    <property type="match status" value="1"/>
</dbReference>
<organism evidence="2 3">
    <name type="scientific">Lactobacillus kitasatonis DSM 16761 = JCM 1039</name>
    <dbReference type="NCBI Taxonomy" id="1423767"/>
    <lineage>
        <taxon>Bacteria</taxon>
        <taxon>Bacillati</taxon>
        <taxon>Bacillota</taxon>
        <taxon>Bacilli</taxon>
        <taxon>Lactobacillales</taxon>
        <taxon>Lactobacillaceae</taxon>
        <taxon>Lactobacillus</taxon>
    </lineage>
</organism>
<dbReference type="InterPro" id="IPR000835">
    <property type="entry name" value="HTH_MarR-typ"/>
</dbReference>
<gene>
    <name evidence="2" type="ORF">FC59_GL000014</name>
</gene>
<dbReference type="InterPro" id="IPR036390">
    <property type="entry name" value="WH_DNA-bd_sf"/>
</dbReference>
<dbReference type="GO" id="GO:0003700">
    <property type="term" value="F:DNA-binding transcription factor activity"/>
    <property type="evidence" value="ECO:0007669"/>
    <property type="project" value="InterPro"/>
</dbReference>
<dbReference type="Proteomes" id="UP000051307">
    <property type="component" value="Unassembled WGS sequence"/>
</dbReference>
<sequence length="146" mass="17041">MEISDTEKLNLSIVHGSRGYDYWDQTHGMTSYLSMILYELTIRKKLTQKQLVDLTDLPKQSINKGIKQLTESGYLSMTVDPQDKRVRFCELTPAGEKFAQEKLNSLFEIEDKTAKKLGKEKMKQLTALNEEWSNTFWHFLTEERSN</sequence>
<feature type="domain" description="HTH marR-type" evidence="1">
    <location>
        <begin position="1"/>
        <end position="134"/>
    </location>
</feature>
<dbReference type="PROSITE" id="PS50995">
    <property type="entry name" value="HTH_MARR_2"/>
    <property type="match status" value="1"/>
</dbReference>
<reference evidence="2 3" key="1">
    <citation type="journal article" date="2015" name="Genome Announc.">
        <title>Expanding the biotechnology potential of lactobacilli through comparative genomics of 213 strains and associated genera.</title>
        <authorList>
            <person name="Sun Z."/>
            <person name="Harris H.M."/>
            <person name="McCann A."/>
            <person name="Guo C."/>
            <person name="Argimon S."/>
            <person name="Zhang W."/>
            <person name="Yang X."/>
            <person name="Jeffery I.B."/>
            <person name="Cooney J.C."/>
            <person name="Kagawa T.F."/>
            <person name="Liu W."/>
            <person name="Song Y."/>
            <person name="Salvetti E."/>
            <person name="Wrobel A."/>
            <person name="Rasinkangas P."/>
            <person name="Parkhill J."/>
            <person name="Rea M.C."/>
            <person name="O'Sullivan O."/>
            <person name="Ritari J."/>
            <person name="Douillard F.P."/>
            <person name="Paul Ross R."/>
            <person name="Yang R."/>
            <person name="Briner A.E."/>
            <person name="Felis G.E."/>
            <person name="de Vos W.M."/>
            <person name="Barrangou R."/>
            <person name="Klaenhammer T.R."/>
            <person name="Caufield P.W."/>
            <person name="Cui Y."/>
            <person name="Zhang H."/>
            <person name="O'Toole P.W."/>
        </authorList>
    </citation>
    <scope>NUCLEOTIDE SEQUENCE [LARGE SCALE GENOMIC DNA]</scope>
    <source>
        <strain evidence="2 3">DSM 16761</strain>
    </source>
</reference>
<dbReference type="SMART" id="SM00347">
    <property type="entry name" value="HTH_MARR"/>
    <property type="match status" value="1"/>
</dbReference>
<evidence type="ECO:0000259" key="1">
    <source>
        <dbReference type="PROSITE" id="PS50995"/>
    </source>
</evidence>
<dbReference type="InterPro" id="IPR036388">
    <property type="entry name" value="WH-like_DNA-bd_sf"/>
</dbReference>
<dbReference type="RefSeq" id="WP_025015505.1">
    <property type="nucleotide sequence ID" value="NZ_AZFU01000008.1"/>
</dbReference>
<dbReference type="PANTHER" id="PTHR33164">
    <property type="entry name" value="TRANSCRIPTIONAL REGULATOR, MARR FAMILY"/>
    <property type="match status" value="1"/>
</dbReference>
<dbReference type="Pfam" id="PF12802">
    <property type="entry name" value="MarR_2"/>
    <property type="match status" value="1"/>
</dbReference>
<dbReference type="SUPFAM" id="SSF46785">
    <property type="entry name" value="Winged helix' DNA-binding domain"/>
    <property type="match status" value="1"/>
</dbReference>
<protein>
    <submittedName>
        <fullName evidence="2">Transcriptional regulator</fullName>
    </submittedName>
</protein>
<dbReference type="EMBL" id="AZFU01000008">
    <property type="protein sequence ID" value="KRM05870.1"/>
    <property type="molecule type" value="Genomic_DNA"/>
</dbReference>
<name>A0A0R1VJB9_9LACO</name>
<accession>A0A0R1VJB9</accession>
<evidence type="ECO:0000313" key="3">
    <source>
        <dbReference type="Proteomes" id="UP000051307"/>
    </source>
</evidence>
<dbReference type="InterPro" id="IPR039422">
    <property type="entry name" value="MarR/SlyA-like"/>
</dbReference>
<evidence type="ECO:0000313" key="2">
    <source>
        <dbReference type="EMBL" id="KRM05870.1"/>
    </source>
</evidence>
<proteinExistence type="predicted"/>
<dbReference type="eggNOG" id="COG1846">
    <property type="taxonomic scope" value="Bacteria"/>
</dbReference>
<dbReference type="AlphaFoldDB" id="A0A0R1VJB9"/>